<dbReference type="InterPro" id="IPR002110">
    <property type="entry name" value="Ankyrin_rpt"/>
</dbReference>
<dbReference type="SMART" id="SM00248">
    <property type="entry name" value="ANK"/>
    <property type="match status" value="14"/>
</dbReference>
<reference evidence="5" key="2">
    <citation type="submission" date="2015-08" db="UniProtKB">
        <authorList>
            <consortium name="WormBaseParasite"/>
        </authorList>
    </citation>
    <scope>IDENTIFICATION</scope>
</reference>
<organism evidence="4 5">
    <name type="scientific">Strongyloides venezuelensis</name>
    <name type="common">Threadworm</name>
    <dbReference type="NCBI Taxonomy" id="75913"/>
    <lineage>
        <taxon>Eukaryota</taxon>
        <taxon>Metazoa</taxon>
        <taxon>Ecdysozoa</taxon>
        <taxon>Nematoda</taxon>
        <taxon>Chromadorea</taxon>
        <taxon>Rhabditida</taxon>
        <taxon>Tylenchina</taxon>
        <taxon>Panagrolaimomorpha</taxon>
        <taxon>Strongyloidoidea</taxon>
        <taxon>Strongyloididae</taxon>
        <taxon>Strongyloides</taxon>
    </lineage>
</organism>
<dbReference type="PANTHER" id="PTHR24198">
    <property type="entry name" value="ANKYRIN REPEAT AND PROTEIN KINASE DOMAIN-CONTAINING PROTEIN"/>
    <property type="match status" value="1"/>
</dbReference>
<dbReference type="Proteomes" id="UP000035680">
    <property type="component" value="Unassembled WGS sequence"/>
</dbReference>
<dbReference type="PRINTS" id="PR01415">
    <property type="entry name" value="ANKYRIN"/>
</dbReference>
<evidence type="ECO:0000313" key="5">
    <source>
        <dbReference type="WBParaSite" id="SVE_0322700.1"/>
    </source>
</evidence>
<feature type="repeat" description="ANK" evidence="3">
    <location>
        <begin position="387"/>
        <end position="419"/>
    </location>
</feature>
<dbReference type="SUPFAM" id="SSF48403">
    <property type="entry name" value="Ankyrin repeat"/>
    <property type="match status" value="2"/>
</dbReference>
<evidence type="ECO:0000313" key="4">
    <source>
        <dbReference type="Proteomes" id="UP000035680"/>
    </source>
</evidence>
<feature type="repeat" description="ANK" evidence="3">
    <location>
        <begin position="174"/>
        <end position="206"/>
    </location>
</feature>
<dbReference type="Pfam" id="PF12796">
    <property type="entry name" value="Ank_2"/>
    <property type="match status" value="5"/>
</dbReference>
<dbReference type="InterPro" id="IPR036770">
    <property type="entry name" value="Ankyrin_rpt-contain_sf"/>
</dbReference>
<sequence>MHANFTTYMASASDSIEFPEFLDHTFCYNIFNNNKSCDIKDIVYYANTVKVDGNNKKELLSCCNDFFESSFLSYFIHRDYKKSVVFEDPLKIKDIIGFSVSTETEIPNLLCDYKSLLEDIQAMTLINSHDENFTSYRNLYMNICTAIQMEDHQEFEKLLRIPSLASILHAQDLQGRSILTLACIMDKPRIAELLLKKGLSLDDKDNLGRTALYWAVKCDSTKVLEWMLNQLPVMEDFILSKDDQGITSLHLAATKTSSKILCLLLDALPDKSESLLRKIFDGYNRLPLHYAVASGSLECVREFMDKDLGLPVNIRDMYGNTLLMLACGNNSASDVVRYLSTKKSISATSRNSYGMSALHVAVLANNIESVKILLEEWKIPTEIYDEDARTPLHYAAQNGRLEIVELLLRNGARYDGCDKYRATPLHYAAEISWPIVISLTAKSPYNYCGMTDKEGRTPFMWAVASENEEIVSGMLKTFDIPRHGKDNHYYTPLHLAAFTGNLSIYKILLLQGWTVSVEDKAGATPLHIAAGKGFIDIVEICCTSDDILVKIDTNQRTALFYAALGGQTRTLDVMISDLRFDKMAKDILDRTVLHVAAYCGFVGCVKKLIDHGVEINASDKDEETPLHLACSRDKEDVVHLLVNSGATINRYSRVNGTTPLCYAIANKNFNLIQYLRNRDAVTGREIKDTAASIVTIAIRGYIVKKRQCLLGASSGSTIQFPEQSLQNNSRLPNQRVYSNNSFSVATRSLTSSQFTGTSIPNRQSSHSADSNIYIDGTLIDILDF</sequence>
<dbReference type="PROSITE" id="PS50088">
    <property type="entry name" value="ANK_REPEAT"/>
    <property type="match status" value="6"/>
</dbReference>
<accession>A0A0K0F345</accession>
<reference evidence="4" key="1">
    <citation type="submission" date="2014-07" db="EMBL/GenBank/DDBJ databases">
        <authorList>
            <person name="Martin A.A"/>
            <person name="De Silva N."/>
        </authorList>
    </citation>
    <scope>NUCLEOTIDE SEQUENCE</scope>
</reference>
<dbReference type="PROSITE" id="PS50297">
    <property type="entry name" value="ANK_REP_REGION"/>
    <property type="match status" value="5"/>
</dbReference>
<dbReference type="Gene3D" id="1.25.40.20">
    <property type="entry name" value="Ankyrin repeat-containing domain"/>
    <property type="match status" value="4"/>
</dbReference>
<dbReference type="STRING" id="75913.A0A0K0F345"/>
<keyword evidence="1" id="KW-0677">Repeat</keyword>
<proteinExistence type="predicted"/>
<feature type="repeat" description="ANK" evidence="3">
    <location>
        <begin position="621"/>
        <end position="653"/>
    </location>
</feature>
<name>A0A0K0F345_STRVS</name>
<dbReference type="WBParaSite" id="SVE_0322700.1">
    <property type="protein sequence ID" value="SVE_0322700.1"/>
    <property type="gene ID" value="SVE_0322700"/>
</dbReference>
<dbReference type="AlphaFoldDB" id="A0A0K0F345"/>
<evidence type="ECO:0000256" key="2">
    <source>
        <dbReference type="ARBA" id="ARBA00023043"/>
    </source>
</evidence>
<protein>
    <submittedName>
        <fullName evidence="5">Inversin (inferred by orthology to a human protein)</fullName>
    </submittedName>
</protein>
<evidence type="ECO:0000256" key="3">
    <source>
        <dbReference type="PROSITE-ProRule" id="PRU00023"/>
    </source>
</evidence>
<evidence type="ECO:0000256" key="1">
    <source>
        <dbReference type="ARBA" id="ARBA00022737"/>
    </source>
</evidence>
<keyword evidence="2 3" id="KW-0040">ANK repeat</keyword>
<feature type="repeat" description="ANK" evidence="3">
    <location>
        <begin position="353"/>
        <end position="375"/>
    </location>
</feature>
<feature type="repeat" description="ANK" evidence="3">
    <location>
        <begin position="488"/>
        <end position="520"/>
    </location>
</feature>
<keyword evidence="4" id="KW-1185">Reference proteome</keyword>
<dbReference type="PANTHER" id="PTHR24198:SF165">
    <property type="entry name" value="ANKYRIN REPEAT-CONTAINING PROTEIN-RELATED"/>
    <property type="match status" value="1"/>
</dbReference>
<feature type="repeat" description="ANK" evidence="3">
    <location>
        <begin position="588"/>
        <end position="620"/>
    </location>
</feature>